<evidence type="ECO:0000313" key="2">
    <source>
        <dbReference type="Proteomes" id="UP001162480"/>
    </source>
</evidence>
<accession>A0AA36AQW5</accession>
<protein>
    <submittedName>
        <fullName evidence="1">Uncharacterized protein</fullName>
    </submittedName>
</protein>
<organism evidence="1 2">
    <name type="scientific">Octopus vulgaris</name>
    <name type="common">Common octopus</name>
    <dbReference type="NCBI Taxonomy" id="6645"/>
    <lineage>
        <taxon>Eukaryota</taxon>
        <taxon>Metazoa</taxon>
        <taxon>Spiralia</taxon>
        <taxon>Lophotrochozoa</taxon>
        <taxon>Mollusca</taxon>
        <taxon>Cephalopoda</taxon>
        <taxon>Coleoidea</taxon>
        <taxon>Octopodiformes</taxon>
        <taxon>Octopoda</taxon>
        <taxon>Incirrata</taxon>
        <taxon>Octopodidae</taxon>
        <taxon>Octopus</taxon>
    </lineage>
</organism>
<name>A0AA36AQW5_OCTVU</name>
<dbReference type="Proteomes" id="UP001162480">
    <property type="component" value="Chromosome 3"/>
</dbReference>
<dbReference type="AlphaFoldDB" id="A0AA36AQW5"/>
<dbReference type="EMBL" id="OX597816">
    <property type="protein sequence ID" value="CAI9720029.1"/>
    <property type="molecule type" value="Genomic_DNA"/>
</dbReference>
<gene>
    <name evidence="1" type="ORF">OCTVUL_1B023610</name>
</gene>
<sequence>MPRGQHDYIATVALRMKRKSLTYHNKNTDIDLTIMYTTSRIDSFSVVKKKAKTKTLNQGIHSKATIVEIG</sequence>
<reference evidence="1" key="1">
    <citation type="submission" date="2023-08" db="EMBL/GenBank/DDBJ databases">
        <authorList>
            <person name="Alioto T."/>
            <person name="Alioto T."/>
            <person name="Gomez Garrido J."/>
        </authorList>
    </citation>
    <scope>NUCLEOTIDE SEQUENCE</scope>
</reference>
<keyword evidence="2" id="KW-1185">Reference proteome</keyword>
<proteinExistence type="predicted"/>
<evidence type="ECO:0000313" key="1">
    <source>
        <dbReference type="EMBL" id="CAI9720029.1"/>
    </source>
</evidence>